<feature type="compositionally biased region" description="Pro residues" evidence="1">
    <location>
        <begin position="825"/>
        <end position="835"/>
    </location>
</feature>
<feature type="compositionally biased region" description="Low complexity" evidence="1">
    <location>
        <begin position="815"/>
        <end position="824"/>
    </location>
</feature>
<feature type="region of interest" description="Disordered" evidence="1">
    <location>
        <begin position="1"/>
        <end position="52"/>
    </location>
</feature>
<feature type="compositionally biased region" description="Basic and acidic residues" evidence="1">
    <location>
        <begin position="1088"/>
        <end position="1100"/>
    </location>
</feature>
<feature type="compositionally biased region" description="Pro residues" evidence="1">
    <location>
        <begin position="792"/>
        <end position="802"/>
    </location>
</feature>
<gene>
    <name evidence="3" type="ORF">GFSPODELE1_LOCUS3746</name>
</gene>
<evidence type="ECO:0000313" key="4">
    <source>
        <dbReference type="Proteomes" id="UP001497453"/>
    </source>
</evidence>
<feature type="compositionally biased region" description="Low complexity" evidence="1">
    <location>
        <begin position="743"/>
        <end position="753"/>
    </location>
</feature>
<reference evidence="4" key="1">
    <citation type="submission" date="2024-04" db="EMBL/GenBank/DDBJ databases">
        <authorList>
            <person name="Shaw F."/>
            <person name="Minotto A."/>
        </authorList>
    </citation>
    <scope>NUCLEOTIDE SEQUENCE [LARGE SCALE GENOMIC DNA]</scope>
</reference>
<evidence type="ECO:0000256" key="1">
    <source>
        <dbReference type="SAM" id="MobiDB-lite"/>
    </source>
</evidence>
<feature type="compositionally biased region" description="Basic and acidic residues" evidence="1">
    <location>
        <begin position="1158"/>
        <end position="1167"/>
    </location>
</feature>
<keyword evidence="4" id="KW-1185">Reference proteome</keyword>
<feature type="compositionally biased region" description="Basic and acidic residues" evidence="1">
    <location>
        <begin position="627"/>
        <end position="648"/>
    </location>
</feature>
<feature type="compositionally biased region" description="Low complexity" evidence="1">
    <location>
        <begin position="836"/>
        <end position="847"/>
    </location>
</feature>
<dbReference type="EMBL" id="OZ037945">
    <property type="protein sequence ID" value="CAL1701769.1"/>
    <property type="molecule type" value="Genomic_DNA"/>
</dbReference>
<feature type="compositionally biased region" description="Polar residues" evidence="1">
    <location>
        <begin position="767"/>
        <end position="780"/>
    </location>
</feature>
<feature type="compositionally biased region" description="Polar residues" evidence="1">
    <location>
        <begin position="687"/>
        <end position="707"/>
    </location>
</feature>
<dbReference type="Pfam" id="PF03235">
    <property type="entry name" value="GmrSD_N"/>
    <property type="match status" value="1"/>
</dbReference>
<feature type="compositionally biased region" description="Polar residues" evidence="1">
    <location>
        <begin position="565"/>
        <end position="583"/>
    </location>
</feature>
<feature type="compositionally biased region" description="Acidic residues" evidence="1">
    <location>
        <begin position="7"/>
        <end position="18"/>
    </location>
</feature>
<feature type="compositionally biased region" description="Basic and acidic residues" evidence="1">
    <location>
        <begin position="507"/>
        <end position="520"/>
    </location>
</feature>
<feature type="compositionally biased region" description="Basic and acidic residues" evidence="1">
    <location>
        <begin position="900"/>
        <end position="943"/>
    </location>
</feature>
<feature type="compositionally biased region" description="Polar residues" evidence="1">
    <location>
        <begin position="42"/>
        <end position="52"/>
    </location>
</feature>
<organism evidence="3 4">
    <name type="scientific">Somion occarium</name>
    <dbReference type="NCBI Taxonomy" id="3059160"/>
    <lineage>
        <taxon>Eukaryota</taxon>
        <taxon>Fungi</taxon>
        <taxon>Dikarya</taxon>
        <taxon>Basidiomycota</taxon>
        <taxon>Agaricomycotina</taxon>
        <taxon>Agaricomycetes</taxon>
        <taxon>Polyporales</taxon>
        <taxon>Cerrenaceae</taxon>
        <taxon>Somion</taxon>
    </lineage>
</organism>
<sequence length="1167" mass="127817">MSSLSDFESDLTDLESSEDEYRPAPGAVKQPSKRKPPKQEYRLNNTLSPPRNTSYPAMALYNQLKNGLINLDPEYQRGVVWADSKQSYLIDSLFRNYYIPPIIFAVTRTSDGLETRVCIDGKQRLTSIMKFMEGEICHKDSYTGERLWFKQPSSTKKPLLPKQYILQFENKQIPCVEYDTLNDDQEREIFQRVQMGVALTPAERMQALTGQYPDLARDIQKMISGDEGFSDSLEWRDSRGRDFQCIASMIYLVDSKSNVKFPGAPTLDKWLQENREVDNNFRSSILNTFNTYITLAKDARYNACFQSRKVSPVEFTMAAVLIHRYKSTFSMDRLSASIKSMREHVRNEHEDIRANAKVALTITNFIDNDLKKIKPQKGEITATEFMKKLGATAKASKSSKRKRVESTDDEGDEVLRKPPKSSTAGTKRSVTLKIPAKSTAKPTTSSSMSSGVARQVAKRSQPVGQSSPSVTTASKSRVGSGTTVQTVSVKKEKVASSGGKVTSTTQRQKESTSRTQEIARPKPSSSKNPTPGDEGPDAASYTTRARPPTPRKEHVRPSAAGSGHIASTSRASPLQPKQSSSATPPIPGPSPEVKSFAPTSSVSAVANGVMKNEPSRKVSPITTSADGKPDRLAAIRRAKEEQQQRRMSSDAGKAGSSRQGSTSLPATPVTPFQPPPFSQQPLTQSPVTDQNHSKQLPQQMIPQANTSPALLPAAPKPSDIFVLPSGEKLDYQYVVDVLASLSQSPQAATAQAPNLVPAAADPRLARQSPSVTSPSLSRNRTAQEDEDMEIDTPPPQQLPPISPKSNVQPAPVPEAPASQLTPAPASAPAPAPQPAPQNQQSTNPLSFLRQSPVVSVLIPSSVQQRPNHSISTAAAQPSFIDLYIPSPSLQAFSEGPFLQRNEDEKQSEEKNGKSVDTQLEDHSPRLLRKRNSEMESRTEEHENILSQPTNSSSTADVGLDPPGDTACPQRPRLPSPSASGFAERREHDLQLQLSSKAKGANQPEVQRRASTTSTHGAELPKKPDLCPPVALSAGRQTTSLLATPVTRERSGTLSSLQPSRWGPLNHDPGPSNGSAESTSWGAVNSYSIDERPSRGTDQRWRSGYRGRWNERGRGRGSRGRGYNGDRLSPYRSRGRRYNSQGGSDSRVPRGPGHHRPQRGYDHYSPHH</sequence>
<feature type="compositionally biased region" description="Polar residues" evidence="1">
    <location>
        <begin position="420"/>
        <end position="429"/>
    </location>
</feature>
<dbReference type="PANTHER" id="PTHR39639">
    <property type="entry name" value="CHROMOSOME 16, WHOLE GENOME SHOTGUN SEQUENCE"/>
    <property type="match status" value="1"/>
</dbReference>
<dbReference type="Proteomes" id="UP001497453">
    <property type="component" value="Chromosome 2"/>
</dbReference>
<dbReference type="PANTHER" id="PTHR39639:SF1">
    <property type="entry name" value="DUF262 DOMAIN-CONTAINING PROTEIN"/>
    <property type="match status" value="1"/>
</dbReference>
<name>A0ABP1D508_9APHY</name>
<feature type="region of interest" description="Disordered" evidence="1">
    <location>
        <begin position="893"/>
        <end position="1167"/>
    </location>
</feature>
<evidence type="ECO:0000259" key="2">
    <source>
        <dbReference type="Pfam" id="PF03235"/>
    </source>
</evidence>
<dbReference type="InterPro" id="IPR004919">
    <property type="entry name" value="GmrSD_N"/>
</dbReference>
<proteinExistence type="predicted"/>
<feature type="compositionally biased region" description="Polar residues" evidence="1">
    <location>
        <begin position="1071"/>
        <end position="1087"/>
    </location>
</feature>
<evidence type="ECO:0000313" key="3">
    <source>
        <dbReference type="EMBL" id="CAL1701769.1"/>
    </source>
</evidence>
<feature type="compositionally biased region" description="Low complexity" evidence="1">
    <location>
        <begin position="435"/>
        <end position="450"/>
    </location>
</feature>
<feature type="domain" description="GmrSD restriction endonucleases N-terminal" evidence="2">
    <location>
        <begin position="61"/>
        <end position="207"/>
    </location>
</feature>
<protein>
    <recommendedName>
        <fullName evidence="2">GmrSD restriction endonucleases N-terminal domain-containing protein</fullName>
    </recommendedName>
</protein>
<feature type="compositionally biased region" description="Polar residues" evidence="1">
    <location>
        <begin position="944"/>
        <end position="955"/>
    </location>
</feature>
<feature type="compositionally biased region" description="Polar residues" evidence="1">
    <location>
        <begin position="462"/>
        <end position="477"/>
    </location>
</feature>
<feature type="region of interest" description="Disordered" evidence="1">
    <location>
        <begin position="391"/>
        <end position="720"/>
    </location>
</feature>
<feature type="region of interest" description="Disordered" evidence="1">
    <location>
        <begin position="743"/>
        <end position="847"/>
    </location>
</feature>
<accession>A0ABP1D508</accession>
<feature type="compositionally biased region" description="Low complexity" evidence="1">
    <location>
        <begin position="478"/>
        <end position="488"/>
    </location>
</feature>